<evidence type="ECO:0000256" key="1">
    <source>
        <dbReference type="SAM" id="MobiDB-lite"/>
    </source>
</evidence>
<protein>
    <submittedName>
        <fullName evidence="2">Uncharacterized protein</fullName>
    </submittedName>
</protein>
<sequence>MATRPTTPRGGQREFDPGHPCPDGQGRDHRQHHQGQAEHGCHAETAAHVCQLWVGSGVGAHRDRFERHATDRALARPILPDLGVHGAGPFAIAWAGVGLWWRGALPAVLLVGCGSPQIVEGLRLRGVRDGRRGGLLVIDR</sequence>
<comment type="caution">
    <text evidence="2">The sequence shown here is derived from an EMBL/GenBank/DDBJ whole genome shotgun (WGS) entry which is preliminary data.</text>
</comment>
<dbReference type="AlphaFoldDB" id="A0AB35XPA2"/>
<dbReference type="EMBL" id="JBAKUA010000004">
    <property type="protein sequence ID" value="MEH1546288.1"/>
    <property type="molecule type" value="Genomic_DNA"/>
</dbReference>
<accession>A0AB35XPA2</accession>
<evidence type="ECO:0000313" key="2">
    <source>
        <dbReference type="EMBL" id="MEH1546288.1"/>
    </source>
</evidence>
<reference evidence="2" key="1">
    <citation type="submission" date="2024-02" db="EMBL/GenBank/DDBJ databases">
        <title>Bacterial skin colonization with Propionibacterium avidum as a risk factor for Periprosthetic Joint Infections - a single-center prospective study.</title>
        <authorList>
            <person name="Achermann Y."/>
        </authorList>
    </citation>
    <scope>NUCLEOTIDE SEQUENCE</scope>
    <source>
        <strain evidence="2">PAVI-2017310195</strain>
    </source>
</reference>
<dbReference type="Proteomes" id="UP001309299">
    <property type="component" value="Unassembled WGS sequence"/>
</dbReference>
<evidence type="ECO:0000313" key="3">
    <source>
        <dbReference type="Proteomes" id="UP001309299"/>
    </source>
</evidence>
<organism evidence="2 3">
    <name type="scientific">Cutibacterium avidum</name>
    <dbReference type="NCBI Taxonomy" id="33010"/>
    <lineage>
        <taxon>Bacteria</taxon>
        <taxon>Bacillati</taxon>
        <taxon>Actinomycetota</taxon>
        <taxon>Actinomycetes</taxon>
        <taxon>Propionibacteriales</taxon>
        <taxon>Propionibacteriaceae</taxon>
        <taxon>Cutibacterium</taxon>
    </lineage>
</organism>
<proteinExistence type="predicted"/>
<feature type="region of interest" description="Disordered" evidence="1">
    <location>
        <begin position="1"/>
        <end position="40"/>
    </location>
</feature>
<gene>
    <name evidence="2" type="ORF">V7F78_04540</name>
</gene>
<name>A0AB35XPA2_9ACTN</name>
<feature type="non-terminal residue" evidence="2">
    <location>
        <position position="140"/>
    </location>
</feature>